<evidence type="ECO:0000256" key="2">
    <source>
        <dbReference type="ARBA" id="ARBA00012438"/>
    </source>
</evidence>
<dbReference type="AlphaFoldDB" id="A0A329YFF1"/>
<dbReference type="InterPro" id="IPR036097">
    <property type="entry name" value="HisK_dim/P_sf"/>
</dbReference>
<evidence type="ECO:0000256" key="1">
    <source>
        <dbReference type="ARBA" id="ARBA00000085"/>
    </source>
</evidence>
<dbReference type="Gene3D" id="3.30.565.10">
    <property type="entry name" value="Histidine kinase-like ATPase, C-terminal domain"/>
    <property type="match status" value="1"/>
</dbReference>
<protein>
    <recommendedName>
        <fullName evidence="2">histidine kinase</fullName>
        <ecNumber evidence="2">2.7.13.3</ecNumber>
    </recommendedName>
</protein>
<sequence>MKFFHVAWFSIPALIVALCLGVIGYNWAAIRAAYDLWDAASSRNPSFSYWPTAQVLRELEDVRLDLKAIADGSTVEPDALSFHIDVLISGINIIVRPSQLNDSFKTLPGFSEDGAALEKFATEVLPAIKTDISSADAQALLPKMEEMAFVVDRVSKAAMDRDSQLKEKSFETIQAGHVIILVIAGLLICAILSFIIISIFYWRAIAARARAIAAAEAAVEDKISFLAMVSHELRTPLQVIVSALDILERPQDIRTRSELTARIRRAANSLAVQLRDMLTLARAQTGYIELQPGVFEAGELVREVLENYHEMAQAKHLQLRQTSPDEPIFVVADGERIAQLLHNLVSNAVKYTSSGFVQVDLAPFDENAGELSLRVTDTGPGLPPRIMESDVDAKGPLSLGAGRGIGLSVVQTLLRQLGARMTVSRPPEGGSVFDVSIPVVLAEGRSQGANGDQRRVLVVDDHPDLLKGFSAVLEEFGFATDVASSGMAALNYAAAHTYSVIFIDLDMPVMTGPELAAQIRKMNLGYKPKLVAISAANAGSRHDLSLFDAVLGKPIRQQQLRTIMQF</sequence>
<dbReference type="Pfam" id="PF02518">
    <property type="entry name" value="HATPase_c"/>
    <property type="match status" value="1"/>
</dbReference>
<dbReference type="PROSITE" id="PS50110">
    <property type="entry name" value="RESPONSE_REGULATORY"/>
    <property type="match status" value="1"/>
</dbReference>
<dbReference type="EMBL" id="QMKK01000025">
    <property type="protein sequence ID" value="RAX41943.1"/>
    <property type="molecule type" value="Genomic_DNA"/>
</dbReference>
<reference evidence="10 11" key="1">
    <citation type="submission" date="2018-06" db="EMBL/GenBank/DDBJ databases">
        <title>Whole Genome Sequence of an efficient microsymbiont, Rhizobium tropici.</title>
        <authorList>
            <person name="Srinivasan R."/>
            <person name="Singh H.V."/>
            <person name="Srivastava R."/>
            <person name="Kumari B."/>
            <person name="Radhakrishna A."/>
        </authorList>
    </citation>
    <scope>NUCLEOTIDE SEQUENCE [LARGE SCALE GENOMIC DNA]</scope>
    <source>
        <strain evidence="10 11">IGFRI Rhizo-19</strain>
    </source>
</reference>
<name>A0A329YFF1_RHITR</name>
<dbReference type="GO" id="GO:0009927">
    <property type="term" value="F:histidine phosphotransfer kinase activity"/>
    <property type="evidence" value="ECO:0007669"/>
    <property type="project" value="TreeGrafter"/>
</dbReference>
<dbReference type="SMART" id="SM00387">
    <property type="entry name" value="HATPase_c"/>
    <property type="match status" value="1"/>
</dbReference>
<dbReference type="SUPFAM" id="SSF47384">
    <property type="entry name" value="Homodimeric domain of signal transducing histidine kinase"/>
    <property type="match status" value="1"/>
</dbReference>
<dbReference type="InterPro" id="IPR003594">
    <property type="entry name" value="HATPase_dom"/>
</dbReference>
<keyword evidence="4" id="KW-0808">Transferase</keyword>
<dbReference type="PRINTS" id="PR00344">
    <property type="entry name" value="BCTRLSENSOR"/>
</dbReference>
<evidence type="ECO:0000313" key="11">
    <source>
        <dbReference type="Proteomes" id="UP000251205"/>
    </source>
</evidence>
<comment type="caution">
    <text evidence="10">The sequence shown here is derived from an EMBL/GenBank/DDBJ whole genome shotgun (WGS) entry which is preliminary data.</text>
</comment>
<dbReference type="SUPFAM" id="SSF52172">
    <property type="entry name" value="CheY-like"/>
    <property type="match status" value="1"/>
</dbReference>
<dbReference type="SMART" id="SM00388">
    <property type="entry name" value="HisKA"/>
    <property type="match status" value="1"/>
</dbReference>
<dbReference type="InterPro" id="IPR005467">
    <property type="entry name" value="His_kinase_dom"/>
</dbReference>
<dbReference type="PANTHER" id="PTHR43047">
    <property type="entry name" value="TWO-COMPONENT HISTIDINE PROTEIN KINASE"/>
    <property type="match status" value="1"/>
</dbReference>
<dbReference type="Pfam" id="PF00512">
    <property type="entry name" value="HisKA"/>
    <property type="match status" value="1"/>
</dbReference>
<feature type="transmembrane region" description="Helical" evidence="7">
    <location>
        <begin position="6"/>
        <end position="28"/>
    </location>
</feature>
<keyword evidence="7" id="KW-0812">Transmembrane</keyword>
<dbReference type="InterPro" id="IPR004358">
    <property type="entry name" value="Sig_transdc_His_kin-like_C"/>
</dbReference>
<dbReference type="RefSeq" id="WP_112341634.1">
    <property type="nucleotide sequence ID" value="NZ_QMKK01000025.1"/>
</dbReference>
<feature type="domain" description="Histidine kinase" evidence="8">
    <location>
        <begin position="228"/>
        <end position="441"/>
    </location>
</feature>
<dbReference type="EC" id="2.7.13.3" evidence="2"/>
<comment type="catalytic activity">
    <reaction evidence="1">
        <text>ATP + protein L-histidine = ADP + protein N-phospho-L-histidine.</text>
        <dbReference type="EC" id="2.7.13.3"/>
    </reaction>
</comment>
<dbReference type="CDD" id="cd17546">
    <property type="entry name" value="REC_hyHK_CKI1_RcsC-like"/>
    <property type="match status" value="1"/>
</dbReference>
<feature type="domain" description="Response regulatory" evidence="9">
    <location>
        <begin position="455"/>
        <end position="566"/>
    </location>
</feature>
<keyword evidence="3 6" id="KW-0597">Phosphoprotein</keyword>
<dbReference type="InterPro" id="IPR001789">
    <property type="entry name" value="Sig_transdc_resp-reg_receiver"/>
</dbReference>
<dbReference type="PROSITE" id="PS50109">
    <property type="entry name" value="HIS_KIN"/>
    <property type="match status" value="1"/>
</dbReference>
<dbReference type="InterPro" id="IPR011006">
    <property type="entry name" value="CheY-like_superfamily"/>
</dbReference>
<keyword evidence="5" id="KW-0418">Kinase</keyword>
<dbReference type="CDD" id="cd00082">
    <property type="entry name" value="HisKA"/>
    <property type="match status" value="1"/>
</dbReference>
<dbReference type="InterPro" id="IPR036890">
    <property type="entry name" value="HATPase_C_sf"/>
</dbReference>
<accession>A0A329YFF1</accession>
<evidence type="ECO:0000256" key="4">
    <source>
        <dbReference type="ARBA" id="ARBA00022679"/>
    </source>
</evidence>
<evidence type="ECO:0000256" key="5">
    <source>
        <dbReference type="ARBA" id="ARBA00022777"/>
    </source>
</evidence>
<evidence type="ECO:0000259" key="8">
    <source>
        <dbReference type="PROSITE" id="PS50109"/>
    </source>
</evidence>
<dbReference type="Proteomes" id="UP000251205">
    <property type="component" value="Unassembled WGS sequence"/>
</dbReference>
<dbReference type="GO" id="GO:0005886">
    <property type="term" value="C:plasma membrane"/>
    <property type="evidence" value="ECO:0007669"/>
    <property type="project" value="TreeGrafter"/>
</dbReference>
<evidence type="ECO:0000256" key="7">
    <source>
        <dbReference type="SAM" id="Phobius"/>
    </source>
</evidence>
<dbReference type="InterPro" id="IPR003661">
    <property type="entry name" value="HisK_dim/P_dom"/>
</dbReference>
<dbReference type="Gene3D" id="1.10.287.130">
    <property type="match status" value="1"/>
</dbReference>
<keyword evidence="7" id="KW-1133">Transmembrane helix</keyword>
<proteinExistence type="predicted"/>
<evidence type="ECO:0000313" key="10">
    <source>
        <dbReference type="EMBL" id="RAX41943.1"/>
    </source>
</evidence>
<feature type="modified residue" description="4-aspartylphosphate" evidence="6">
    <location>
        <position position="504"/>
    </location>
</feature>
<feature type="transmembrane region" description="Helical" evidence="7">
    <location>
        <begin position="178"/>
        <end position="202"/>
    </location>
</feature>
<dbReference type="Gene3D" id="3.40.50.2300">
    <property type="match status" value="1"/>
</dbReference>
<evidence type="ECO:0000256" key="6">
    <source>
        <dbReference type="PROSITE-ProRule" id="PRU00169"/>
    </source>
</evidence>
<keyword evidence="7" id="KW-0472">Membrane</keyword>
<dbReference type="OrthoDB" id="9806130at2"/>
<gene>
    <name evidence="10" type="ORF">DQ393_10170</name>
</gene>
<dbReference type="Pfam" id="PF00072">
    <property type="entry name" value="Response_reg"/>
    <property type="match status" value="1"/>
</dbReference>
<dbReference type="GO" id="GO:0000155">
    <property type="term" value="F:phosphorelay sensor kinase activity"/>
    <property type="evidence" value="ECO:0007669"/>
    <property type="project" value="InterPro"/>
</dbReference>
<dbReference type="PANTHER" id="PTHR43047:SF72">
    <property type="entry name" value="OSMOSENSING HISTIDINE PROTEIN KINASE SLN1"/>
    <property type="match status" value="1"/>
</dbReference>
<evidence type="ECO:0000259" key="9">
    <source>
        <dbReference type="PROSITE" id="PS50110"/>
    </source>
</evidence>
<evidence type="ECO:0000256" key="3">
    <source>
        <dbReference type="ARBA" id="ARBA00022553"/>
    </source>
</evidence>
<organism evidence="10 11">
    <name type="scientific">Rhizobium tropici</name>
    <dbReference type="NCBI Taxonomy" id="398"/>
    <lineage>
        <taxon>Bacteria</taxon>
        <taxon>Pseudomonadati</taxon>
        <taxon>Pseudomonadota</taxon>
        <taxon>Alphaproteobacteria</taxon>
        <taxon>Hyphomicrobiales</taxon>
        <taxon>Rhizobiaceae</taxon>
        <taxon>Rhizobium/Agrobacterium group</taxon>
        <taxon>Rhizobium</taxon>
    </lineage>
</organism>
<dbReference type="SMART" id="SM00448">
    <property type="entry name" value="REC"/>
    <property type="match status" value="1"/>
</dbReference>
<dbReference type="SUPFAM" id="SSF55874">
    <property type="entry name" value="ATPase domain of HSP90 chaperone/DNA topoisomerase II/histidine kinase"/>
    <property type="match status" value="1"/>
</dbReference>